<feature type="region of interest" description="Disordered" evidence="1">
    <location>
        <begin position="1"/>
        <end position="69"/>
    </location>
</feature>
<evidence type="ECO:0000313" key="2">
    <source>
        <dbReference type="EMBL" id="PPQ66955.1"/>
    </source>
</evidence>
<feature type="region of interest" description="Disordered" evidence="1">
    <location>
        <begin position="170"/>
        <end position="220"/>
    </location>
</feature>
<feature type="compositionally biased region" description="Polar residues" evidence="1">
    <location>
        <begin position="139"/>
        <end position="150"/>
    </location>
</feature>
<gene>
    <name evidence="2" type="ORF">CVT26_009986</name>
</gene>
<feature type="compositionally biased region" description="Basic and acidic residues" evidence="1">
    <location>
        <begin position="201"/>
        <end position="218"/>
    </location>
</feature>
<evidence type="ECO:0000313" key="3">
    <source>
        <dbReference type="Proteomes" id="UP000284706"/>
    </source>
</evidence>
<dbReference type="Proteomes" id="UP000284706">
    <property type="component" value="Unassembled WGS sequence"/>
</dbReference>
<reference evidence="2 3" key="1">
    <citation type="journal article" date="2018" name="Evol. Lett.">
        <title>Horizontal gene cluster transfer increased hallucinogenic mushroom diversity.</title>
        <authorList>
            <person name="Reynolds H.T."/>
            <person name="Vijayakumar V."/>
            <person name="Gluck-Thaler E."/>
            <person name="Korotkin H.B."/>
            <person name="Matheny P.B."/>
            <person name="Slot J.C."/>
        </authorList>
    </citation>
    <scope>NUCLEOTIDE SEQUENCE [LARGE SCALE GENOMIC DNA]</scope>
    <source>
        <strain evidence="2 3">SRW20</strain>
    </source>
</reference>
<dbReference type="EMBL" id="NHYE01005617">
    <property type="protein sequence ID" value="PPQ66955.1"/>
    <property type="molecule type" value="Genomic_DNA"/>
</dbReference>
<dbReference type="AlphaFoldDB" id="A0A409VL11"/>
<proteinExistence type="predicted"/>
<feature type="compositionally biased region" description="Low complexity" evidence="1">
    <location>
        <begin position="1"/>
        <end position="20"/>
    </location>
</feature>
<accession>A0A409VL11</accession>
<sequence>MSFLFTSGPSSDPTSLSSTPIQPSDNLDDSPVLTPSEDRRAEDTTLPTTLPTSLPDTPRSLDKPISDAETEEIYTVGALEHGVGPEDTLAFDLDLETNGISVSRVEPYSRSPSSSGSSVSEPSEGSSPISSSSEERDLSTTNSQWATLGESSHADREEYVRRRLLVPGSPSAASASTILPIPPRISTVDKGKAPERPGILRTEESRHRRRRSGEEKGQSRRRVVRRTVYEGGISLCIGLASAGILIVRSMIISFIGPGLEGWDFDSLGYTEWF</sequence>
<feature type="region of interest" description="Disordered" evidence="1">
    <location>
        <begin position="102"/>
        <end position="153"/>
    </location>
</feature>
<dbReference type="InParanoid" id="A0A409VL11"/>
<feature type="compositionally biased region" description="Low complexity" evidence="1">
    <location>
        <begin position="44"/>
        <end position="58"/>
    </location>
</feature>
<organism evidence="2 3">
    <name type="scientific">Gymnopilus dilepis</name>
    <dbReference type="NCBI Taxonomy" id="231916"/>
    <lineage>
        <taxon>Eukaryota</taxon>
        <taxon>Fungi</taxon>
        <taxon>Dikarya</taxon>
        <taxon>Basidiomycota</taxon>
        <taxon>Agaricomycotina</taxon>
        <taxon>Agaricomycetes</taxon>
        <taxon>Agaricomycetidae</taxon>
        <taxon>Agaricales</taxon>
        <taxon>Agaricineae</taxon>
        <taxon>Hymenogastraceae</taxon>
        <taxon>Gymnopilus</taxon>
    </lineage>
</organism>
<protein>
    <submittedName>
        <fullName evidence="2">Uncharacterized protein</fullName>
    </submittedName>
</protein>
<name>A0A409VL11_9AGAR</name>
<dbReference type="OrthoDB" id="10636937at2759"/>
<keyword evidence="3" id="KW-1185">Reference proteome</keyword>
<comment type="caution">
    <text evidence="2">The sequence shown here is derived from an EMBL/GenBank/DDBJ whole genome shotgun (WGS) entry which is preliminary data.</text>
</comment>
<feature type="compositionally biased region" description="Low complexity" evidence="1">
    <location>
        <begin position="102"/>
        <end position="132"/>
    </location>
</feature>
<evidence type="ECO:0000256" key="1">
    <source>
        <dbReference type="SAM" id="MobiDB-lite"/>
    </source>
</evidence>